<dbReference type="Proteomes" id="UP001500363">
    <property type="component" value="Unassembled WGS sequence"/>
</dbReference>
<dbReference type="EMBL" id="BAAANC010000001">
    <property type="protein sequence ID" value="GAA1519563.1"/>
    <property type="molecule type" value="Genomic_DNA"/>
</dbReference>
<keyword evidence="2" id="KW-1185">Reference proteome</keyword>
<name>A0ABP4LCV5_9ACTN</name>
<proteinExistence type="predicted"/>
<accession>A0ABP4LCV5</accession>
<dbReference type="RefSeq" id="WP_344172255.1">
    <property type="nucleotide sequence ID" value="NZ_BAAANC010000001.1"/>
</dbReference>
<sequence>MSATYELRVEGHLDDHWSGRLGALTRNPDGTTTITATLADQTQLYGVLTTLRDISAVLLELRTT</sequence>
<evidence type="ECO:0000313" key="1">
    <source>
        <dbReference type="EMBL" id="GAA1519563.1"/>
    </source>
</evidence>
<organism evidence="1 2">
    <name type="scientific">Kribbella lupini</name>
    <dbReference type="NCBI Taxonomy" id="291602"/>
    <lineage>
        <taxon>Bacteria</taxon>
        <taxon>Bacillati</taxon>
        <taxon>Actinomycetota</taxon>
        <taxon>Actinomycetes</taxon>
        <taxon>Propionibacteriales</taxon>
        <taxon>Kribbellaceae</taxon>
        <taxon>Kribbella</taxon>
    </lineage>
</organism>
<protein>
    <submittedName>
        <fullName evidence="1">Uncharacterized protein</fullName>
    </submittedName>
</protein>
<reference evidence="2" key="1">
    <citation type="journal article" date="2019" name="Int. J. Syst. Evol. Microbiol.">
        <title>The Global Catalogue of Microorganisms (GCM) 10K type strain sequencing project: providing services to taxonomists for standard genome sequencing and annotation.</title>
        <authorList>
            <consortium name="The Broad Institute Genomics Platform"/>
            <consortium name="The Broad Institute Genome Sequencing Center for Infectious Disease"/>
            <person name="Wu L."/>
            <person name="Ma J."/>
        </authorList>
    </citation>
    <scope>NUCLEOTIDE SEQUENCE [LARGE SCALE GENOMIC DNA]</scope>
    <source>
        <strain evidence="2">JCM 14303</strain>
    </source>
</reference>
<comment type="caution">
    <text evidence="1">The sequence shown here is derived from an EMBL/GenBank/DDBJ whole genome shotgun (WGS) entry which is preliminary data.</text>
</comment>
<gene>
    <name evidence="1" type="ORF">GCM10009741_19840</name>
</gene>
<evidence type="ECO:0000313" key="2">
    <source>
        <dbReference type="Proteomes" id="UP001500363"/>
    </source>
</evidence>